<organism evidence="5 6">
    <name type="scientific">Micractinium conductrix</name>
    <dbReference type="NCBI Taxonomy" id="554055"/>
    <lineage>
        <taxon>Eukaryota</taxon>
        <taxon>Viridiplantae</taxon>
        <taxon>Chlorophyta</taxon>
        <taxon>core chlorophytes</taxon>
        <taxon>Trebouxiophyceae</taxon>
        <taxon>Chlorellales</taxon>
        <taxon>Chlorellaceae</taxon>
        <taxon>Chlorella clade</taxon>
        <taxon>Micractinium</taxon>
    </lineage>
</organism>
<dbReference type="Proteomes" id="UP000239649">
    <property type="component" value="Unassembled WGS sequence"/>
</dbReference>
<dbReference type="Gene3D" id="1.25.40.10">
    <property type="entry name" value="Tetratricopeptide repeat domain"/>
    <property type="match status" value="1"/>
</dbReference>
<name>A0A2P6VP61_9CHLO</name>
<dbReference type="OrthoDB" id="1936594at2759"/>
<proteinExistence type="predicted"/>
<comment type="caution">
    <text evidence="5">The sequence shown here is derived from an EMBL/GenBank/DDBJ whole genome shotgun (WGS) entry which is preliminary data.</text>
</comment>
<dbReference type="InterPro" id="IPR011990">
    <property type="entry name" value="TPR-like_helical_dom_sf"/>
</dbReference>
<accession>A0A2P6VP61</accession>
<dbReference type="SUPFAM" id="SSF48452">
    <property type="entry name" value="TPR-like"/>
    <property type="match status" value="1"/>
</dbReference>
<protein>
    <submittedName>
        <fullName evidence="5">Tetratricopeptide repeat 27-like protein</fullName>
    </submittedName>
</protein>
<feature type="region of interest" description="Disordered" evidence="4">
    <location>
        <begin position="140"/>
        <end position="180"/>
    </location>
</feature>
<dbReference type="PANTHER" id="PTHR16193:SF0">
    <property type="entry name" value="TETRATRICOPEPTIDE REPEAT PROTEIN 27"/>
    <property type="match status" value="1"/>
</dbReference>
<dbReference type="STRING" id="554055.A0A2P6VP61"/>
<dbReference type="SMART" id="SM00028">
    <property type="entry name" value="TPR"/>
    <property type="match status" value="5"/>
</dbReference>
<keyword evidence="1" id="KW-0677">Repeat</keyword>
<evidence type="ECO:0000313" key="5">
    <source>
        <dbReference type="EMBL" id="PSC75849.1"/>
    </source>
</evidence>
<evidence type="ECO:0000313" key="6">
    <source>
        <dbReference type="Proteomes" id="UP000239649"/>
    </source>
</evidence>
<dbReference type="Pfam" id="PF13432">
    <property type="entry name" value="TPR_16"/>
    <property type="match status" value="1"/>
</dbReference>
<evidence type="ECO:0000256" key="2">
    <source>
        <dbReference type="ARBA" id="ARBA00022803"/>
    </source>
</evidence>
<evidence type="ECO:0000256" key="4">
    <source>
        <dbReference type="SAM" id="MobiDB-lite"/>
    </source>
</evidence>
<evidence type="ECO:0000256" key="1">
    <source>
        <dbReference type="ARBA" id="ARBA00022737"/>
    </source>
</evidence>
<reference evidence="5 6" key="1">
    <citation type="journal article" date="2018" name="Plant J.">
        <title>Genome sequences of Chlorella sorokiniana UTEX 1602 and Micractinium conductrix SAG 241.80: implications to maltose excretion by a green alga.</title>
        <authorList>
            <person name="Arriola M.B."/>
            <person name="Velmurugan N."/>
            <person name="Zhang Y."/>
            <person name="Plunkett M.H."/>
            <person name="Hondzo H."/>
            <person name="Barney B.M."/>
        </authorList>
    </citation>
    <scope>NUCLEOTIDE SEQUENCE [LARGE SCALE GENOMIC DNA]</scope>
    <source>
        <strain evidence="5 6">SAG 241.80</strain>
    </source>
</reference>
<feature type="repeat" description="TPR" evidence="3">
    <location>
        <begin position="681"/>
        <end position="714"/>
    </location>
</feature>
<dbReference type="PROSITE" id="PS50005">
    <property type="entry name" value="TPR"/>
    <property type="match status" value="1"/>
</dbReference>
<keyword evidence="2 3" id="KW-0802">TPR repeat</keyword>
<dbReference type="AlphaFoldDB" id="A0A2P6VP61"/>
<dbReference type="InterPro" id="IPR044244">
    <property type="entry name" value="TTC27/Emw1"/>
</dbReference>
<dbReference type="EMBL" id="LHPF02000002">
    <property type="protein sequence ID" value="PSC75849.1"/>
    <property type="molecule type" value="Genomic_DNA"/>
</dbReference>
<dbReference type="PANTHER" id="PTHR16193">
    <property type="entry name" value="TETRATRICOPEPTIDE REPEAT PROTEIN 27"/>
    <property type="match status" value="1"/>
</dbReference>
<feature type="compositionally biased region" description="Basic and acidic residues" evidence="4">
    <location>
        <begin position="141"/>
        <end position="154"/>
    </location>
</feature>
<feature type="compositionally biased region" description="Low complexity" evidence="4">
    <location>
        <begin position="813"/>
        <end position="835"/>
    </location>
</feature>
<evidence type="ECO:0000256" key="3">
    <source>
        <dbReference type="PROSITE-ProRule" id="PRU00339"/>
    </source>
</evidence>
<sequence length="1026" mass="107562">MAAAAAGGGGGALERRLLLGSLAAADADSLPTGTGVPALALLEAGDYAGALAAALRSAWAAGGGAADVATPESTPDWFEAAAPLFKQALTGDGPADAASAADQLLLAAAAALCLFAQANLVGPVLPLPECPFDWMDAPEETEWRQRRQQQEEQQRGGGGGGGESSASDAGFGRDSTSPGDRWAAAQLCEDGEDPVGRIHSPQYLLLARLVLLTPLEVAPAGSGGDGAAVPVAGTPATVQPAAGAGWLNGGRLAGWAWWALRAVLLQQRLLSGRSASLRSLLLGLAAPVLAGLAAPVEQRLAALAGGGGSGGGSGGFEPPSPAEQLLAAGALLEAALLETAYGHVEATKALLQRSSAVLGFQSELTGALGMRTVHQREARAQLLVSVSREEGNPWTTAHAARALPDRAAPQAEIEAVCHGRVELPAELKGFTADSDVLPHPQLVEGAGGAATPADLHSLEQALLLAWCLHVRKGSAADGLQPWEMAAYVDAVARQERTQFLLHTAAALQASRLEKQRSRTRDRALLQLEQLAEVVDKAAAGLTPEMRLRYAFSVWFPLRLQLRKELGELLVGMGLVGGALAVFETLELWDNLIVCYQLLGKKVQAEELIKRRLEVTPDEPRLWCALGDLTLDDAHYLHAWERSGHRNARSQRSLARNALRNNRYVKAAQHWEAALALNPLHGEGWFSLGYCYIKEKDYPAAMRAFTRSSQLEPENGEAWNNLAAIHMHLQHWPQAYNALTEAVKHKRDSWQTWENYAQVSASVGQWQTAVRALQQVLMLSEGRRVNLEVVAALVGQVEKGRRGEDGSAGTPHGAAEQRQQQQQQQPDAALAAEGAMPAAAGEPSSAALAELASALGELGVGGAGSAASGGAAAQAEAVVLAEARSQGVLEQAVGGLMKQVAATVSGDSSFWEIYARFQTALGYPDAAKECLLKRVRALGGAGWAAGADGFETYAHASEALCEAYLQAAAAGGAGAPRELSSARMHLRGLLKQAAEQYEETGAYKRLQELAARVDAAQQAASQAAVQQ</sequence>
<gene>
    <name evidence="5" type="ORF">C2E20_1037</name>
</gene>
<feature type="region of interest" description="Disordered" evidence="4">
    <location>
        <begin position="799"/>
        <end position="835"/>
    </location>
</feature>
<keyword evidence="6" id="KW-1185">Reference proteome</keyword>
<dbReference type="InterPro" id="IPR019734">
    <property type="entry name" value="TPR_rpt"/>
</dbReference>